<protein>
    <recommendedName>
        <fullName evidence="2">EF-hand domain-containing protein</fullName>
    </recommendedName>
</protein>
<sequence length="980" mass="108710">MTARMRPFFQGRVHTRSKEQRVDVDIPLPREDRPSRNGPGFSSPISARDSGSRMGTGEAITPTNVTNVTSFLRSAQAPDLPKRSANGRLDTNEELVLKMDSVTQVNSEDGRFPTSASLQDALLGPALHGGGTPKATATASSMAFDESIAEERVGSNGATAQQLSGTEVELDDLPDYPLMSSITEESPPVSRQPSRQGAVSPGPGSNMGRTPSRRSNPPVATRPASSASPKKKTSTMNDMDSVVRMPSRESGLRPPAGSKKRATTMNMDDKTSEAEPAASGINARPSSRAAQTPSKKKATSICNLPGDDQAQQQGEAEMPVTSGQPSKTAQKKIKQKAATISSMPGGDDPPSPRARRLSLIPAAQLERQLSFAEDSLDEVSASIREEEPELDWLEDFWNRVLVGSPTAECRGLSTRSISYWIGIFNRWQALGSWKPGQAPKVLDAYELQELLSIPMQKTLEWVKLFDPQAYTQLQATRSAMDHKKVKILVPAFLTCGIFLSTTISKKQKIRFLLGMFDEDDSQSIESPEFVEMISSFFCGIACAFGLLDYPHVVPKPSLRQKLGKHLFDRLLASTCCKLSFWEAKKVVSSGSVPFWIIEEWFQGDSGDPLFAPFAMFLERFSARGFEDDPEFFEDEERKFKLCHTSPVEPPLDTAAALDSSFLRRDQIGTVRDVFNECQKQLDFSHTHADIERALGATVPPDLWCNHLARGLEEMERTRQLGQKPSLALFLKKICPNAKPRHLRMFQFWMKELDHIEELKVQSASSRRMLQSFERFIAQPVLPARIRQELSEEYSHLDSSGREARVMADVLRKKFFARGSSVSKDDYIAAMCPIDFRPKEGNPATDQAVSQLLRMYVVRVEENLAQKEALFAKSSHAGAVSPRKRFIKPAVPERQWALWNNAFDAFSPSETGTGRVSISGLVHQHDICPAVCDFMCNIIARGSTEAHEPGFSKEVFLQKMLELSSWRVRKENLSQGRLCAV</sequence>
<dbReference type="AlphaFoldDB" id="A0A812MH01"/>
<feature type="compositionally biased region" description="Polar residues" evidence="1">
    <location>
        <begin position="180"/>
        <end position="197"/>
    </location>
</feature>
<dbReference type="OrthoDB" id="435283at2759"/>
<dbReference type="InterPro" id="IPR018247">
    <property type="entry name" value="EF_Hand_1_Ca_BS"/>
</dbReference>
<dbReference type="Proteomes" id="UP000604046">
    <property type="component" value="Unassembled WGS sequence"/>
</dbReference>
<dbReference type="EMBL" id="CAJNDS010001546">
    <property type="protein sequence ID" value="CAE7264626.1"/>
    <property type="molecule type" value="Genomic_DNA"/>
</dbReference>
<reference evidence="3" key="1">
    <citation type="submission" date="2021-02" db="EMBL/GenBank/DDBJ databases">
        <authorList>
            <person name="Dougan E. K."/>
            <person name="Rhodes N."/>
            <person name="Thang M."/>
            <person name="Chan C."/>
        </authorList>
    </citation>
    <scope>NUCLEOTIDE SEQUENCE</scope>
</reference>
<gene>
    <name evidence="3" type="ORF">SNAT2548_LOCUS13946</name>
</gene>
<dbReference type="GO" id="GO:0005509">
    <property type="term" value="F:calcium ion binding"/>
    <property type="evidence" value="ECO:0007669"/>
    <property type="project" value="InterPro"/>
</dbReference>
<evidence type="ECO:0000259" key="2">
    <source>
        <dbReference type="PROSITE" id="PS50222"/>
    </source>
</evidence>
<evidence type="ECO:0000313" key="3">
    <source>
        <dbReference type="EMBL" id="CAE7264626.1"/>
    </source>
</evidence>
<accession>A0A812MH01</accession>
<organism evidence="3 4">
    <name type="scientific">Symbiodinium natans</name>
    <dbReference type="NCBI Taxonomy" id="878477"/>
    <lineage>
        <taxon>Eukaryota</taxon>
        <taxon>Sar</taxon>
        <taxon>Alveolata</taxon>
        <taxon>Dinophyceae</taxon>
        <taxon>Suessiales</taxon>
        <taxon>Symbiodiniaceae</taxon>
        <taxon>Symbiodinium</taxon>
    </lineage>
</organism>
<comment type="caution">
    <text evidence="3">The sequence shown here is derived from an EMBL/GenBank/DDBJ whole genome shotgun (WGS) entry which is preliminary data.</text>
</comment>
<name>A0A812MH01_9DINO</name>
<feature type="compositionally biased region" description="Basic and acidic residues" evidence="1">
    <location>
        <begin position="16"/>
        <end position="35"/>
    </location>
</feature>
<feature type="region of interest" description="Disordered" evidence="1">
    <location>
        <begin position="146"/>
        <end position="353"/>
    </location>
</feature>
<dbReference type="PROSITE" id="PS00018">
    <property type="entry name" value="EF_HAND_1"/>
    <property type="match status" value="1"/>
</dbReference>
<feature type="domain" description="EF-hand" evidence="2">
    <location>
        <begin position="504"/>
        <end position="539"/>
    </location>
</feature>
<keyword evidence="4" id="KW-1185">Reference proteome</keyword>
<feature type="compositionally biased region" description="Low complexity" evidence="1">
    <location>
        <begin position="336"/>
        <end position="346"/>
    </location>
</feature>
<feature type="compositionally biased region" description="Polar residues" evidence="1">
    <location>
        <begin position="284"/>
        <end position="293"/>
    </location>
</feature>
<feature type="region of interest" description="Disordered" evidence="1">
    <location>
        <begin position="1"/>
        <end position="64"/>
    </location>
</feature>
<feature type="compositionally biased region" description="Polar residues" evidence="1">
    <location>
        <begin position="156"/>
        <end position="165"/>
    </location>
</feature>
<proteinExistence type="predicted"/>
<evidence type="ECO:0000256" key="1">
    <source>
        <dbReference type="SAM" id="MobiDB-lite"/>
    </source>
</evidence>
<evidence type="ECO:0000313" key="4">
    <source>
        <dbReference type="Proteomes" id="UP000604046"/>
    </source>
</evidence>
<dbReference type="PROSITE" id="PS50222">
    <property type="entry name" value="EF_HAND_2"/>
    <property type="match status" value="1"/>
</dbReference>
<dbReference type="InterPro" id="IPR002048">
    <property type="entry name" value="EF_hand_dom"/>
</dbReference>